<feature type="domain" description="Cytochrome c" evidence="11">
    <location>
        <begin position="26"/>
        <end position="106"/>
    </location>
</feature>
<evidence type="ECO:0000256" key="5">
    <source>
        <dbReference type="ARBA" id="ARBA00022617"/>
    </source>
</evidence>
<evidence type="ECO:0000313" key="13">
    <source>
        <dbReference type="Proteomes" id="UP000031561"/>
    </source>
</evidence>
<feature type="chain" id="PRO_5044512614" description="Cytochrome c6" evidence="10">
    <location>
        <begin position="25"/>
        <end position="111"/>
    </location>
</feature>
<feature type="signal peptide" evidence="10">
    <location>
        <begin position="1"/>
        <end position="24"/>
    </location>
</feature>
<feature type="binding site" description="axial binding residue" evidence="10">
    <location>
        <position position="43"/>
    </location>
    <ligand>
        <name>heme c</name>
        <dbReference type="ChEBI" id="CHEBI:61717"/>
    </ligand>
    <ligandPart>
        <name>Fe</name>
        <dbReference type="ChEBI" id="CHEBI:18248"/>
    </ligandPart>
</feature>
<dbReference type="RefSeq" id="WP_166282056.1">
    <property type="nucleotide sequence ID" value="NZ_JTHE03000058.1"/>
</dbReference>
<dbReference type="InterPro" id="IPR008168">
    <property type="entry name" value="Cyt_C_IC"/>
</dbReference>
<comment type="PTM">
    <text evidence="10">Binds 1 heme c group per subunit.</text>
</comment>
<evidence type="ECO:0000256" key="3">
    <source>
        <dbReference type="ARBA" id="ARBA00022448"/>
    </source>
</evidence>
<keyword evidence="3 10" id="KW-0813">Transport</keyword>
<dbReference type="PANTHER" id="PTHR34688:SF2">
    <property type="entry name" value="CYTOCHROME C6, CHLOROPLASTIC"/>
    <property type="match status" value="1"/>
</dbReference>
<keyword evidence="8 10" id="KW-0408">Iron</keyword>
<dbReference type="GO" id="GO:0009055">
    <property type="term" value="F:electron transfer activity"/>
    <property type="evidence" value="ECO:0007669"/>
    <property type="project" value="UniProtKB-UniRule"/>
</dbReference>
<keyword evidence="6 10" id="KW-0479">Metal-binding</keyword>
<reference evidence="12 13" key="1">
    <citation type="journal article" date="2015" name="Genome Announc.">
        <title>Draft Genome Sequence of Filamentous Marine Cyanobacterium Lyngbya confervoides Strain BDU141951.</title>
        <authorList>
            <person name="Chandrababunaidu M.M."/>
            <person name="Sen D."/>
            <person name="Tripathy S."/>
        </authorList>
    </citation>
    <scope>NUCLEOTIDE SEQUENCE [LARGE SCALE GENOMIC DNA]</scope>
    <source>
        <strain evidence="12 13">BDU141951</strain>
    </source>
</reference>
<keyword evidence="5 10" id="KW-0349">Heme</keyword>
<keyword evidence="10" id="KW-0732">Signal</keyword>
<comment type="subunit">
    <text evidence="10">Monomer.</text>
</comment>
<comment type="caution">
    <text evidence="12">The sequence shown here is derived from an EMBL/GenBank/DDBJ whole genome shotgun (WGS) entry which is preliminary data.</text>
</comment>
<evidence type="ECO:0000256" key="9">
    <source>
        <dbReference type="ARBA" id="ARBA00023078"/>
    </source>
</evidence>
<dbReference type="SUPFAM" id="SSF46626">
    <property type="entry name" value="Cytochrome c"/>
    <property type="match status" value="1"/>
</dbReference>
<feature type="binding site" description="covalent" evidence="10">
    <location>
        <position position="42"/>
    </location>
    <ligand>
        <name>heme c</name>
        <dbReference type="ChEBI" id="CHEBI:61717"/>
    </ligand>
</feature>
<comment type="subcellular location">
    <subcellularLocation>
        <location evidence="1 10">Cellular thylakoid lumen</location>
    </subcellularLocation>
</comment>
<accession>A0ABD4T3W2</accession>
<keyword evidence="13" id="KW-1185">Reference proteome</keyword>
<evidence type="ECO:0000256" key="8">
    <source>
        <dbReference type="ARBA" id="ARBA00023004"/>
    </source>
</evidence>
<dbReference type="AlphaFoldDB" id="A0ABD4T3W2"/>
<dbReference type="GO" id="GO:0046872">
    <property type="term" value="F:metal ion binding"/>
    <property type="evidence" value="ECO:0007669"/>
    <property type="project" value="UniProtKB-KW"/>
</dbReference>
<dbReference type="GO" id="GO:0015979">
    <property type="term" value="P:photosynthesis"/>
    <property type="evidence" value="ECO:0007669"/>
    <property type="project" value="UniProtKB-UniRule"/>
</dbReference>
<evidence type="ECO:0000256" key="2">
    <source>
        <dbReference type="ARBA" id="ARBA00009650"/>
    </source>
</evidence>
<keyword evidence="7 10" id="KW-0249">Electron transport</keyword>
<dbReference type="GO" id="GO:0031979">
    <property type="term" value="C:plasma membrane-derived thylakoid lumen"/>
    <property type="evidence" value="ECO:0007669"/>
    <property type="project" value="UniProtKB-SubCell"/>
</dbReference>
<evidence type="ECO:0000313" key="12">
    <source>
        <dbReference type="EMBL" id="MCM1983179.1"/>
    </source>
</evidence>
<evidence type="ECO:0000256" key="6">
    <source>
        <dbReference type="ARBA" id="ARBA00022723"/>
    </source>
</evidence>
<dbReference type="InterPro" id="IPR036909">
    <property type="entry name" value="Cyt_c-like_dom_sf"/>
</dbReference>
<feature type="binding site" description="axial binding residue" evidence="10">
    <location>
        <position position="83"/>
    </location>
    <ligand>
        <name>heme c</name>
        <dbReference type="ChEBI" id="CHEBI:61717"/>
    </ligand>
    <ligandPart>
        <name>Fe</name>
        <dbReference type="ChEBI" id="CHEBI:18248"/>
    </ligandPart>
</feature>
<evidence type="ECO:0000256" key="10">
    <source>
        <dbReference type="HAMAP-Rule" id="MF_00594"/>
    </source>
</evidence>
<dbReference type="Proteomes" id="UP000031561">
    <property type="component" value="Unassembled WGS sequence"/>
</dbReference>
<dbReference type="NCBIfam" id="NF045930">
    <property type="entry name" value="Cytc6PetJCyano"/>
    <property type="match status" value="1"/>
</dbReference>
<organism evidence="12 13">
    <name type="scientific">Lyngbya confervoides BDU141951</name>
    <dbReference type="NCBI Taxonomy" id="1574623"/>
    <lineage>
        <taxon>Bacteria</taxon>
        <taxon>Bacillati</taxon>
        <taxon>Cyanobacteriota</taxon>
        <taxon>Cyanophyceae</taxon>
        <taxon>Oscillatoriophycideae</taxon>
        <taxon>Oscillatoriales</taxon>
        <taxon>Microcoleaceae</taxon>
        <taxon>Lyngbya</taxon>
    </lineage>
</organism>
<dbReference type="Pfam" id="PF13442">
    <property type="entry name" value="Cytochrome_CBB3"/>
    <property type="match status" value="1"/>
</dbReference>
<dbReference type="PRINTS" id="PR00605">
    <property type="entry name" value="CYTCHROMECIC"/>
</dbReference>
<evidence type="ECO:0000256" key="7">
    <source>
        <dbReference type="ARBA" id="ARBA00022982"/>
    </source>
</evidence>
<evidence type="ECO:0000256" key="1">
    <source>
        <dbReference type="ARBA" id="ARBA00004518"/>
    </source>
</evidence>
<dbReference type="InterPro" id="IPR009056">
    <property type="entry name" value="Cyt_c-like_dom"/>
</dbReference>
<comment type="similarity">
    <text evidence="2 10">Belongs to the cytochrome c family. PetJ subfamily.</text>
</comment>
<dbReference type="EMBL" id="JTHE03000058">
    <property type="protein sequence ID" value="MCM1983179.1"/>
    <property type="molecule type" value="Genomic_DNA"/>
</dbReference>
<keyword evidence="4 10" id="KW-0602">Photosynthesis</keyword>
<dbReference type="Gene3D" id="1.10.760.10">
    <property type="entry name" value="Cytochrome c-like domain"/>
    <property type="match status" value="1"/>
</dbReference>
<gene>
    <name evidence="10" type="primary">petJ</name>
    <name evidence="12" type="ORF">QQ91_0010130</name>
</gene>
<sequence length="111" mass="11741" precursor="true">MKNIVAIAFVLVFVILGLGHPADAAGDPDTGMKIFTANCAACHAGGNNLVISSKNLRKKTLESYGMYSAEAIQYQIIHGKNAMPAFGSRLSGTDVENVAAYVLQQADLGWP</sequence>
<dbReference type="PROSITE" id="PS51007">
    <property type="entry name" value="CYTC"/>
    <property type="match status" value="1"/>
</dbReference>
<dbReference type="HAMAP" id="MF_00594">
    <property type="entry name" value="Cytc_PetJ"/>
    <property type="match status" value="1"/>
</dbReference>
<proteinExistence type="inferred from homology"/>
<dbReference type="PANTHER" id="PTHR34688">
    <property type="entry name" value="CYTOCHROME C6, CHLOROPLASTIC"/>
    <property type="match status" value="1"/>
</dbReference>
<dbReference type="InterPro" id="IPR023655">
    <property type="entry name" value="Cyt_C6"/>
</dbReference>
<keyword evidence="9 10" id="KW-0793">Thylakoid</keyword>
<feature type="binding site" description="covalent" evidence="10">
    <location>
        <position position="39"/>
    </location>
    <ligand>
        <name>heme c</name>
        <dbReference type="ChEBI" id="CHEBI:61717"/>
    </ligand>
</feature>
<evidence type="ECO:0000259" key="11">
    <source>
        <dbReference type="PROSITE" id="PS51007"/>
    </source>
</evidence>
<comment type="function">
    <text evidence="10">Functions as an electron carrier between membrane-bound cytochrome b6-f and photosystem I in oxygenic photosynthesis.</text>
</comment>
<name>A0ABD4T3W2_9CYAN</name>
<protein>
    <recommendedName>
        <fullName evidence="10">Cytochrome c6</fullName>
    </recommendedName>
    <alternativeName>
        <fullName evidence="10">Cytochrome c-553</fullName>
    </alternativeName>
    <alternativeName>
        <fullName evidence="10">Cytochrome c553</fullName>
    </alternativeName>
    <alternativeName>
        <fullName evidence="10">Soluble cytochrome f</fullName>
    </alternativeName>
</protein>
<evidence type="ECO:0000256" key="4">
    <source>
        <dbReference type="ARBA" id="ARBA00022531"/>
    </source>
</evidence>